<protein>
    <submittedName>
        <fullName evidence="1">Uncharacterized protein</fullName>
    </submittedName>
</protein>
<sequence length="78" mass="8693">MKNILTLLEVQSASVFTEEQYTNAWICYESTLLEVWLLKTSCGIGEKPGCVSCTSHAICLLLSPKQDITKCKISVQPR</sequence>
<dbReference type="AlphaFoldDB" id="A0A0A9DS18"/>
<name>A0A0A9DS18_ARUDO</name>
<proteinExistence type="predicted"/>
<dbReference type="EMBL" id="GBRH01211348">
    <property type="protein sequence ID" value="JAD86547.1"/>
    <property type="molecule type" value="Transcribed_RNA"/>
</dbReference>
<organism evidence="1">
    <name type="scientific">Arundo donax</name>
    <name type="common">Giant reed</name>
    <name type="synonym">Donax arundinaceus</name>
    <dbReference type="NCBI Taxonomy" id="35708"/>
    <lineage>
        <taxon>Eukaryota</taxon>
        <taxon>Viridiplantae</taxon>
        <taxon>Streptophyta</taxon>
        <taxon>Embryophyta</taxon>
        <taxon>Tracheophyta</taxon>
        <taxon>Spermatophyta</taxon>
        <taxon>Magnoliopsida</taxon>
        <taxon>Liliopsida</taxon>
        <taxon>Poales</taxon>
        <taxon>Poaceae</taxon>
        <taxon>PACMAD clade</taxon>
        <taxon>Arundinoideae</taxon>
        <taxon>Arundineae</taxon>
        <taxon>Arundo</taxon>
    </lineage>
</organism>
<evidence type="ECO:0000313" key="1">
    <source>
        <dbReference type="EMBL" id="JAD86547.1"/>
    </source>
</evidence>
<reference evidence="1" key="1">
    <citation type="submission" date="2014-09" db="EMBL/GenBank/DDBJ databases">
        <authorList>
            <person name="Magalhaes I.L.F."/>
            <person name="Oliveira U."/>
            <person name="Santos F.R."/>
            <person name="Vidigal T.H.D.A."/>
            <person name="Brescovit A.D."/>
            <person name="Santos A.J."/>
        </authorList>
    </citation>
    <scope>NUCLEOTIDE SEQUENCE</scope>
    <source>
        <tissue evidence="1">Shoot tissue taken approximately 20 cm above the soil surface</tissue>
    </source>
</reference>
<reference evidence="1" key="2">
    <citation type="journal article" date="2015" name="Data Brief">
        <title>Shoot transcriptome of the giant reed, Arundo donax.</title>
        <authorList>
            <person name="Barrero R.A."/>
            <person name="Guerrero F.D."/>
            <person name="Moolhuijzen P."/>
            <person name="Goolsby J.A."/>
            <person name="Tidwell J."/>
            <person name="Bellgard S.E."/>
            <person name="Bellgard M.I."/>
        </authorList>
    </citation>
    <scope>NUCLEOTIDE SEQUENCE</scope>
    <source>
        <tissue evidence="1">Shoot tissue taken approximately 20 cm above the soil surface</tissue>
    </source>
</reference>
<accession>A0A0A9DS18</accession>